<evidence type="ECO:0000313" key="2">
    <source>
        <dbReference type="EMBL" id="QBD78625.1"/>
    </source>
</evidence>
<evidence type="ECO:0000313" key="3">
    <source>
        <dbReference type="Proteomes" id="UP000290365"/>
    </source>
</evidence>
<proteinExistence type="predicted"/>
<reference evidence="2 3" key="1">
    <citation type="submission" date="2019-01" db="EMBL/GenBank/DDBJ databases">
        <title>Ktedonosporobacter rubrisoli SCAWS-G2.</title>
        <authorList>
            <person name="Huang Y."/>
            <person name="Yan B."/>
        </authorList>
    </citation>
    <scope>NUCLEOTIDE SEQUENCE [LARGE SCALE GENOMIC DNA]</scope>
    <source>
        <strain evidence="2 3">SCAWS-G2</strain>
    </source>
</reference>
<feature type="transmembrane region" description="Helical" evidence="1">
    <location>
        <begin position="62"/>
        <end position="83"/>
    </location>
</feature>
<keyword evidence="1" id="KW-1133">Transmembrane helix</keyword>
<dbReference type="AlphaFoldDB" id="A0A4P6JTH6"/>
<dbReference type="KEGG" id="kbs:EPA93_22570"/>
<keyword evidence="1" id="KW-0472">Membrane</keyword>
<feature type="transmembrane region" description="Helical" evidence="1">
    <location>
        <begin position="6"/>
        <end position="25"/>
    </location>
</feature>
<sequence>MPELFMLSLLWLGIGLVVGALSNTAGLRLPAWGAHGWLLMLILGALTALFAGWLAIVCLGRIFATLVALWVSVPVVAFCPRWLTRAYLLWRSRYNMEHSSAKLL</sequence>
<organism evidence="2 3">
    <name type="scientific">Ktedonosporobacter rubrisoli</name>
    <dbReference type="NCBI Taxonomy" id="2509675"/>
    <lineage>
        <taxon>Bacteria</taxon>
        <taxon>Bacillati</taxon>
        <taxon>Chloroflexota</taxon>
        <taxon>Ktedonobacteria</taxon>
        <taxon>Ktedonobacterales</taxon>
        <taxon>Ktedonosporobacteraceae</taxon>
        <taxon>Ktedonosporobacter</taxon>
    </lineage>
</organism>
<feature type="transmembrane region" description="Helical" evidence="1">
    <location>
        <begin position="37"/>
        <end position="56"/>
    </location>
</feature>
<dbReference type="RefSeq" id="WP_129889678.1">
    <property type="nucleotide sequence ID" value="NZ_CP035758.1"/>
</dbReference>
<gene>
    <name evidence="2" type="ORF">EPA93_22570</name>
</gene>
<accession>A0A4P6JTH6</accession>
<keyword evidence="1" id="KW-0812">Transmembrane</keyword>
<dbReference type="Proteomes" id="UP000290365">
    <property type="component" value="Chromosome"/>
</dbReference>
<dbReference type="EMBL" id="CP035758">
    <property type="protein sequence ID" value="QBD78625.1"/>
    <property type="molecule type" value="Genomic_DNA"/>
</dbReference>
<keyword evidence="3" id="KW-1185">Reference proteome</keyword>
<name>A0A4P6JTH6_KTERU</name>
<evidence type="ECO:0000256" key="1">
    <source>
        <dbReference type="SAM" id="Phobius"/>
    </source>
</evidence>
<protein>
    <submittedName>
        <fullName evidence="2">Uncharacterized protein</fullName>
    </submittedName>
</protein>